<evidence type="ECO:0000313" key="1">
    <source>
        <dbReference type="EMBL" id="KAK2653443.1"/>
    </source>
</evidence>
<dbReference type="AlphaFoldDB" id="A0AAE0CK34"/>
<sequence length="239" mass="28176">MDVKEFEEDEEFYEIIKHLLMAIQAVVHVLNEFMIVMSEQHVERPLTRRQITTKGLNYILNVLNQDSKHFRQSHNNRYCLVCDTFNRSHFTTSKFFNKVLKALNTIKPNMLVKPGSLPSKLRESTRFFPCFKDCIGGIDDTRILAMIIGHDVIRCMLKYLYCIIRTQTTLVSACVGLHNFLQKECRPDEFSIEQDNEVDPELVNEVDPELVFQTQEQERTELRMEIYYSFEYVDGCRTQ</sequence>
<comment type="caution">
    <text evidence="1">The sequence shown here is derived from an EMBL/GenBank/DDBJ whole genome shotgun (WGS) entry which is preliminary data.</text>
</comment>
<reference evidence="1" key="1">
    <citation type="journal article" date="2023" name="Plant J.">
        <title>Genome sequences and population genomics provide insights into the demographic history, inbreeding, and mutation load of two 'living fossil' tree species of Dipteronia.</title>
        <authorList>
            <person name="Feng Y."/>
            <person name="Comes H.P."/>
            <person name="Chen J."/>
            <person name="Zhu S."/>
            <person name="Lu R."/>
            <person name="Zhang X."/>
            <person name="Li P."/>
            <person name="Qiu J."/>
            <person name="Olsen K.M."/>
            <person name="Qiu Y."/>
        </authorList>
    </citation>
    <scope>NUCLEOTIDE SEQUENCE</scope>
    <source>
        <strain evidence="1">KIB01</strain>
    </source>
</reference>
<gene>
    <name evidence="1" type="ORF">Ddye_013299</name>
</gene>
<dbReference type="EMBL" id="JANJYI010000004">
    <property type="protein sequence ID" value="KAK2653443.1"/>
    <property type="molecule type" value="Genomic_DNA"/>
</dbReference>
<accession>A0AAE0CK34</accession>
<organism evidence="1 2">
    <name type="scientific">Dipteronia dyeriana</name>
    <dbReference type="NCBI Taxonomy" id="168575"/>
    <lineage>
        <taxon>Eukaryota</taxon>
        <taxon>Viridiplantae</taxon>
        <taxon>Streptophyta</taxon>
        <taxon>Embryophyta</taxon>
        <taxon>Tracheophyta</taxon>
        <taxon>Spermatophyta</taxon>
        <taxon>Magnoliopsida</taxon>
        <taxon>eudicotyledons</taxon>
        <taxon>Gunneridae</taxon>
        <taxon>Pentapetalae</taxon>
        <taxon>rosids</taxon>
        <taxon>malvids</taxon>
        <taxon>Sapindales</taxon>
        <taxon>Sapindaceae</taxon>
        <taxon>Hippocastanoideae</taxon>
        <taxon>Acereae</taxon>
        <taxon>Dipteronia</taxon>
    </lineage>
</organism>
<protein>
    <submittedName>
        <fullName evidence="1">Uncharacterized protein</fullName>
    </submittedName>
</protein>
<proteinExistence type="predicted"/>
<evidence type="ECO:0000313" key="2">
    <source>
        <dbReference type="Proteomes" id="UP001280121"/>
    </source>
</evidence>
<keyword evidence="2" id="KW-1185">Reference proteome</keyword>
<dbReference type="Proteomes" id="UP001280121">
    <property type="component" value="Unassembled WGS sequence"/>
</dbReference>
<name>A0AAE0CK34_9ROSI</name>